<dbReference type="Pfam" id="PF01073">
    <property type="entry name" value="3Beta_HSD"/>
    <property type="match status" value="1"/>
</dbReference>
<dbReference type="Gene3D" id="3.40.50.720">
    <property type="entry name" value="NAD(P)-binding Rossmann-like Domain"/>
    <property type="match status" value="2"/>
</dbReference>
<dbReference type="GO" id="GO:0000252">
    <property type="term" value="F:3-beta-hydroxysteroid dehydrogenase [NAD(P)+]/C4-decarboxylase activity"/>
    <property type="evidence" value="ECO:0007669"/>
    <property type="project" value="UniProtKB-EC"/>
</dbReference>
<evidence type="ECO:0000313" key="5">
    <source>
        <dbReference type="EMBL" id="WFC95453.1"/>
    </source>
</evidence>
<dbReference type="SUPFAM" id="SSF51735">
    <property type="entry name" value="NAD(P)-binding Rossmann-fold domains"/>
    <property type="match status" value="2"/>
</dbReference>
<comment type="similarity">
    <text evidence="1">Belongs to the 3-beta-HSD family.</text>
</comment>
<evidence type="ECO:0000256" key="1">
    <source>
        <dbReference type="ARBA" id="ARBA00009219"/>
    </source>
</evidence>
<dbReference type="PANTHER" id="PTHR43245">
    <property type="entry name" value="BIFUNCTIONAL POLYMYXIN RESISTANCE PROTEIN ARNA"/>
    <property type="match status" value="1"/>
</dbReference>
<evidence type="ECO:0000313" key="6">
    <source>
        <dbReference type="Proteomes" id="UP001216638"/>
    </source>
</evidence>
<dbReference type="EMBL" id="CP119952">
    <property type="protein sequence ID" value="WFC95453.1"/>
    <property type="molecule type" value="Genomic_DNA"/>
</dbReference>
<feature type="domain" description="3-beta hydroxysteroid dehydrogenase/isomerase" evidence="4">
    <location>
        <begin position="13"/>
        <end position="240"/>
    </location>
</feature>
<evidence type="ECO:0000256" key="2">
    <source>
        <dbReference type="ARBA" id="ARBA00023002"/>
    </source>
</evidence>
<dbReference type="PANTHER" id="PTHR43245:SF51">
    <property type="entry name" value="SHORT CHAIN DEHYDROGENASE_REDUCTASE FAMILY 42E, MEMBER 2"/>
    <property type="match status" value="1"/>
</dbReference>
<keyword evidence="3" id="KW-1133">Transmembrane helix</keyword>
<dbReference type="GO" id="GO:0006694">
    <property type="term" value="P:steroid biosynthetic process"/>
    <property type="evidence" value="ECO:0007669"/>
    <property type="project" value="InterPro"/>
</dbReference>
<sequence>MSRSAPTQELHFVIGGAGFLGSHIVHALVNRGEKSVAVFDLREPADPVAGVHYFEGDLTSSASVTKALQNAQKATSASISKPLPVVLYHTASPVAGLGAQVYEKVNVEGTNTLLQVAKDKANHITKFVFTSSAGVVFGGRDLVYVDERLQYPLEPLDAYNDTKARAETAVLAANDPEGLKTVSLRPAGIFGPGDRQALPGFFNVLASGRTNVQIGNNQNLFDWTYVENVAHAHLLAADALGVTEGPNAHPPKEYDAGLLVTEHLPHRVLGEEEIAKYRKVPISTNRQDVPAPATDYARSHKDRMDDKTDLDNRVVFRNRFDALFHHAYPTTAAGGNPRPKVHSLAKDSLSAAGEAFFITNGQPIAFWDFPRALWYRYDGHVVSDKTVWVLGLRLAIFLALLAELFSFITRRPVQFTRYRVVYTVCARYYNIEKARRVLGYEPLVGMDEAIDRSVAWWKTIHPVERQRPDESAKTK</sequence>
<evidence type="ECO:0000256" key="3">
    <source>
        <dbReference type="SAM" id="Phobius"/>
    </source>
</evidence>
<keyword evidence="3" id="KW-0812">Transmembrane</keyword>
<keyword evidence="6" id="KW-1185">Reference proteome</keyword>
<proteinExistence type="inferred from homology"/>
<keyword evidence="3" id="KW-0472">Membrane</keyword>
<evidence type="ECO:0000259" key="4">
    <source>
        <dbReference type="Pfam" id="PF01073"/>
    </source>
</evidence>
<protein>
    <submittedName>
        <fullName evidence="5">3beta-hydroxysteroid-4alpha-carboxylate 3-dehydrogenas(Decarboxylating)</fullName>
        <ecNumber evidence="5">1.1.1.170</ecNumber>
    </submittedName>
</protein>
<gene>
    <name evidence="5" type="primary">ERG26</name>
    <name evidence="5" type="ORF">MBRA1_002101</name>
</gene>
<accession>A0AAF0DU16</accession>
<keyword evidence="2 5" id="KW-0560">Oxidoreductase</keyword>
<dbReference type="EC" id="1.1.1.170" evidence="5"/>
<reference evidence="5" key="1">
    <citation type="submission" date="2023-03" db="EMBL/GenBank/DDBJ databases">
        <title>Mating type loci evolution in Malassezia.</title>
        <authorList>
            <person name="Coelho M.A."/>
        </authorList>
    </citation>
    <scope>NUCLEOTIDE SEQUENCE</scope>
    <source>
        <strain evidence="5">CBS 14135</strain>
    </source>
</reference>
<dbReference type="InterPro" id="IPR050177">
    <property type="entry name" value="Lipid_A_modif_metabolic_enz"/>
</dbReference>
<name>A0AAF0DU16_9BASI</name>
<dbReference type="InterPro" id="IPR002225">
    <property type="entry name" value="3Beta_OHSteriod_DH/Estase"/>
</dbReference>
<dbReference type="InterPro" id="IPR036291">
    <property type="entry name" value="NAD(P)-bd_dom_sf"/>
</dbReference>
<organism evidence="5 6">
    <name type="scientific">Malassezia brasiliensis</name>
    <dbReference type="NCBI Taxonomy" id="1821822"/>
    <lineage>
        <taxon>Eukaryota</taxon>
        <taxon>Fungi</taxon>
        <taxon>Dikarya</taxon>
        <taxon>Basidiomycota</taxon>
        <taxon>Ustilaginomycotina</taxon>
        <taxon>Malasseziomycetes</taxon>
        <taxon>Malasseziales</taxon>
        <taxon>Malasseziaceae</taxon>
        <taxon>Malassezia</taxon>
    </lineage>
</organism>
<dbReference type="Proteomes" id="UP001216638">
    <property type="component" value="Chromosome 2"/>
</dbReference>
<feature type="transmembrane region" description="Helical" evidence="3">
    <location>
        <begin position="387"/>
        <end position="409"/>
    </location>
</feature>
<dbReference type="AlphaFoldDB" id="A0AAF0DU16"/>